<feature type="transmembrane region" description="Helical" evidence="9">
    <location>
        <begin position="276"/>
        <end position="298"/>
    </location>
</feature>
<evidence type="ECO:0000313" key="11">
    <source>
        <dbReference type="EMBL" id="KRM32575.1"/>
    </source>
</evidence>
<dbReference type="PANTHER" id="PTHR48090:SF1">
    <property type="entry name" value="PROPHAGE BACTOPRENOL GLUCOSYL TRANSFERASE HOMOLOG"/>
    <property type="match status" value="1"/>
</dbReference>
<organism evidence="11 12">
    <name type="scientific">Agrilactobacillus composti DSM 18527 = JCM 14202</name>
    <dbReference type="NCBI Taxonomy" id="1423734"/>
    <lineage>
        <taxon>Bacteria</taxon>
        <taxon>Bacillati</taxon>
        <taxon>Bacillota</taxon>
        <taxon>Bacilli</taxon>
        <taxon>Lactobacillales</taxon>
        <taxon>Lactobacillaceae</taxon>
        <taxon>Agrilactobacillus</taxon>
    </lineage>
</organism>
<dbReference type="InterPro" id="IPR001173">
    <property type="entry name" value="Glyco_trans_2-like"/>
</dbReference>
<gene>
    <name evidence="11" type="ORF">FC83_GL000442</name>
</gene>
<dbReference type="InterPro" id="IPR050256">
    <property type="entry name" value="Glycosyltransferase_2"/>
</dbReference>
<feature type="domain" description="Glycosyltransferase 2-like" evidence="10">
    <location>
        <begin position="22"/>
        <end position="182"/>
    </location>
</feature>
<reference evidence="11 12" key="1">
    <citation type="journal article" date="2015" name="Genome Announc.">
        <title>Expanding the biotechnology potential of lactobacilli through comparative genomics of 213 strains and associated genera.</title>
        <authorList>
            <person name="Sun Z."/>
            <person name="Harris H.M."/>
            <person name="McCann A."/>
            <person name="Guo C."/>
            <person name="Argimon S."/>
            <person name="Zhang W."/>
            <person name="Yang X."/>
            <person name="Jeffery I.B."/>
            <person name="Cooney J.C."/>
            <person name="Kagawa T.F."/>
            <person name="Liu W."/>
            <person name="Song Y."/>
            <person name="Salvetti E."/>
            <person name="Wrobel A."/>
            <person name="Rasinkangas P."/>
            <person name="Parkhill J."/>
            <person name="Rea M.C."/>
            <person name="O'Sullivan O."/>
            <person name="Ritari J."/>
            <person name="Douillard F.P."/>
            <person name="Paul Ross R."/>
            <person name="Yang R."/>
            <person name="Briner A.E."/>
            <person name="Felis G.E."/>
            <person name="de Vos W.M."/>
            <person name="Barrangou R."/>
            <person name="Klaenhammer T.R."/>
            <person name="Caufield P.W."/>
            <person name="Cui Y."/>
            <person name="Zhang H."/>
            <person name="O'Toole P.W."/>
        </authorList>
    </citation>
    <scope>NUCLEOTIDE SEQUENCE [LARGE SCALE GENOMIC DNA]</scope>
    <source>
        <strain evidence="11 12">DSM 18527</strain>
    </source>
</reference>
<dbReference type="STRING" id="1423734.FC83_GL000442"/>
<dbReference type="Proteomes" id="UP000051236">
    <property type="component" value="Unassembled WGS sequence"/>
</dbReference>
<evidence type="ECO:0000256" key="8">
    <source>
        <dbReference type="ARBA" id="ARBA00038152"/>
    </source>
</evidence>
<dbReference type="EMBL" id="AZGA01000070">
    <property type="protein sequence ID" value="KRM32575.1"/>
    <property type="molecule type" value="Genomic_DNA"/>
</dbReference>
<proteinExistence type="inferred from homology"/>
<evidence type="ECO:0000256" key="4">
    <source>
        <dbReference type="ARBA" id="ARBA00022679"/>
    </source>
</evidence>
<dbReference type="SUPFAM" id="SSF53448">
    <property type="entry name" value="Nucleotide-diphospho-sugar transferases"/>
    <property type="match status" value="1"/>
</dbReference>
<dbReference type="AlphaFoldDB" id="A0A0R1XQP8"/>
<evidence type="ECO:0000259" key="10">
    <source>
        <dbReference type="Pfam" id="PF00535"/>
    </source>
</evidence>
<evidence type="ECO:0000313" key="12">
    <source>
        <dbReference type="Proteomes" id="UP000051236"/>
    </source>
</evidence>
<dbReference type="CDD" id="cd04187">
    <property type="entry name" value="DPM1_like_bac"/>
    <property type="match status" value="1"/>
</dbReference>
<keyword evidence="4 11" id="KW-0808">Transferase</keyword>
<evidence type="ECO:0000256" key="5">
    <source>
        <dbReference type="ARBA" id="ARBA00022692"/>
    </source>
</evidence>
<dbReference type="PANTHER" id="PTHR48090">
    <property type="entry name" value="UNDECAPRENYL-PHOSPHATE 4-DEOXY-4-FORMAMIDO-L-ARABINOSE TRANSFERASE-RELATED"/>
    <property type="match status" value="1"/>
</dbReference>
<evidence type="ECO:0000256" key="7">
    <source>
        <dbReference type="ARBA" id="ARBA00023136"/>
    </source>
</evidence>
<evidence type="ECO:0000256" key="3">
    <source>
        <dbReference type="ARBA" id="ARBA00022676"/>
    </source>
</evidence>
<comment type="similarity">
    <text evidence="8">Belongs to the glycosyltransferase 2 family. GtrB subfamily.</text>
</comment>
<comment type="caution">
    <text evidence="11">The sequence shown here is derived from an EMBL/GenBank/DDBJ whole genome shotgun (WGS) entry which is preliminary data.</text>
</comment>
<evidence type="ECO:0000256" key="2">
    <source>
        <dbReference type="ARBA" id="ARBA00022475"/>
    </source>
</evidence>
<dbReference type="eggNOG" id="COG0463">
    <property type="taxonomic scope" value="Bacteria"/>
</dbReference>
<keyword evidence="2" id="KW-1003">Cell membrane</keyword>
<keyword evidence="7 9" id="KW-0472">Membrane</keyword>
<protein>
    <submittedName>
        <fullName evidence="11">Glycosyltransferase-like protein</fullName>
    </submittedName>
</protein>
<dbReference type="InterPro" id="IPR029044">
    <property type="entry name" value="Nucleotide-diphossugar_trans"/>
</dbReference>
<dbReference type="Pfam" id="PF00535">
    <property type="entry name" value="Glycos_transf_2"/>
    <property type="match status" value="1"/>
</dbReference>
<comment type="subcellular location">
    <subcellularLocation>
        <location evidence="1">Cell membrane</location>
        <topology evidence="1">Multi-pass membrane protein</topology>
    </subcellularLocation>
</comment>
<accession>A0A0R1XQP8</accession>
<keyword evidence="12" id="KW-1185">Reference proteome</keyword>
<dbReference type="Gene3D" id="3.90.550.10">
    <property type="entry name" value="Spore Coat Polysaccharide Biosynthesis Protein SpsA, Chain A"/>
    <property type="match status" value="1"/>
</dbReference>
<dbReference type="GO" id="GO:0005886">
    <property type="term" value="C:plasma membrane"/>
    <property type="evidence" value="ECO:0007669"/>
    <property type="project" value="UniProtKB-SubCell"/>
</dbReference>
<evidence type="ECO:0000256" key="1">
    <source>
        <dbReference type="ARBA" id="ARBA00004651"/>
    </source>
</evidence>
<dbReference type="PATRIC" id="fig|1423734.3.peg.443"/>
<keyword evidence="6 9" id="KW-1133">Transmembrane helix</keyword>
<keyword evidence="5 9" id="KW-0812">Transmembrane</keyword>
<evidence type="ECO:0000256" key="9">
    <source>
        <dbReference type="SAM" id="Phobius"/>
    </source>
</evidence>
<feature type="transmembrane region" description="Helical" evidence="9">
    <location>
        <begin position="249"/>
        <end position="270"/>
    </location>
</feature>
<dbReference type="GO" id="GO:0016757">
    <property type="term" value="F:glycosyltransferase activity"/>
    <property type="evidence" value="ECO:0007669"/>
    <property type="project" value="UniProtKB-KW"/>
</dbReference>
<name>A0A0R1XQP8_9LACO</name>
<evidence type="ECO:0000256" key="6">
    <source>
        <dbReference type="ARBA" id="ARBA00022989"/>
    </source>
</evidence>
<keyword evidence="3" id="KW-0328">Glycosyltransferase</keyword>
<dbReference type="FunFam" id="3.90.550.10:FF:000079">
    <property type="entry name" value="Probable glycosyl transferase"/>
    <property type="match status" value="1"/>
</dbReference>
<sequence>MNLYFYENQVNGVLFMNKELISIVLPVYNETAGIQKTIDVLLDYCQNRPEHYELIFVNDGSTDQTETILKENALAHPSVRLVSFSRNFGQQLAISAGLHYAQGTAVVVMDADLQDPPSIIATMIDKWHQGYDVVAGQRQQREGETFFKKASASLFYRLLRQITSVHMPLDTGDFRLMDRRVVTVLNQMPETDPFLRGMVSWLGFKQTTVHYVRQERASGETKYTLRKMLKLATDGLVSFSMVPLKLAQWLGGLLLLGALASLIVGVVNGFTLGVEIALFSLMIGGFILITLGILGNYVGRIFMQSRGRPLYVVSETYGFDEQITPQHQVSHTSPYVLKKTAGK</sequence>